<reference evidence="2" key="1">
    <citation type="journal article" date="2022" name="Plant J.">
        <title>Strategies of tolerance reflected in two North American maple genomes.</title>
        <authorList>
            <person name="McEvoy S.L."/>
            <person name="Sezen U.U."/>
            <person name="Trouern-Trend A."/>
            <person name="McMahon S.M."/>
            <person name="Schaberg P.G."/>
            <person name="Yang J."/>
            <person name="Wegrzyn J.L."/>
            <person name="Swenson N.G."/>
        </authorList>
    </citation>
    <scope>NUCLEOTIDE SEQUENCE</scope>
    <source>
        <strain evidence="2">91603</strain>
    </source>
</reference>
<protein>
    <submittedName>
        <fullName evidence="2">Uncharacterized protein</fullName>
    </submittedName>
</protein>
<dbReference type="EMBL" id="JAJSOW010000104">
    <property type="protein sequence ID" value="KAI9169243.1"/>
    <property type="molecule type" value="Genomic_DNA"/>
</dbReference>
<name>A0AAD5IL34_ACENE</name>
<keyword evidence="1" id="KW-0175">Coiled coil</keyword>
<evidence type="ECO:0000256" key="1">
    <source>
        <dbReference type="SAM" id="Coils"/>
    </source>
</evidence>
<organism evidence="2 3">
    <name type="scientific">Acer negundo</name>
    <name type="common">Box elder</name>
    <dbReference type="NCBI Taxonomy" id="4023"/>
    <lineage>
        <taxon>Eukaryota</taxon>
        <taxon>Viridiplantae</taxon>
        <taxon>Streptophyta</taxon>
        <taxon>Embryophyta</taxon>
        <taxon>Tracheophyta</taxon>
        <taxon>Spermatophyta</taxon>
        <taxon>Magnoliopsida</taxon>
        <taxon>eudicotyledons</taxon>
        <taxon>Gunneridae</taxon>
        <taxon>Pentapetalae</taxon>
        <taxon>rosids</taxon>
        <taxon>malvids</taxon>
        <taxon>Sapindales</taxon>
        <taxon>Sapindaceae</taxon>
        <taxon>Hippocastanoideae</taxon>
        <taxon>Acereae</taxon>
        <taxon>Acer</taxon>
    </lineage>
</organism>
<proteinExistence type="predicted"/>
<gene>
    <name evidence="2" type="ORF">LWI28_009408</name>
</gene>
<accession>A0AAD5IL34</accession>
<dbReference type="AlphaFoldDB" id="A0AAD5IL34"/>
<reference evidence="2" key="2">
    <citation type="submission" date="2023-02" db="EMBL/GenBank/DDBJ databases">
        <authorList>
            <person name="Swenson N.G."/>
            <person name="Wegrzyn J.L."/>
            <person name="Mcevoy S.L."/>
        </authorList>
    </citation>
    <scope>NUCLEOTIDE SEQUENCE</scope>
    <source>
        <strain evidence="2">91603</strain>
        <tissue evidence="2">Leaf</tissue>
    </source>
</reference>
<dbReference type="Proteomes" id="UP001064489">
    <property type="component" value="Chromosome 7"/>
</dbReference>
<keyword evidence="3" id="KW-1185">Reference proteome</keyword>
<feature type="coiled-coil region" evidence="1">
    <location>
        <begin position="68"/>
        <end position="95"/>
    </location>
</feature>
<evidence type="ECO:0000313" key="3">
    <source>
        <dbReference type="Proteomes" id="UP001064489"/>
    </source>
</evidence>
<comment type="caution">
    <text evidence="2">The sequence shown here is derived from an EMBL/GenBank/DDBJ whole genome shotgun (WGS) entry which is preliminary data.</text>
</comment>
<sequence>MFKGINGQENKGNEKKIDILLANDASNAQGWIAEDGDDEVEPGSGITLPLVGEAAGADEFIEPRRSGRNEVRDLEEEFESDNEAVEENVEFESNNDSVFELEEYVVEDEELDS</sequence>
<evidence type="ECO:0000313" key="2">
    <source>
        <dbReference type="EMBL" id="KAI9169243.1"/>
    </source>
</evidence>